<accession>A0A5C6A443</accession>
<keyword evidence="1" id="KW-0472">Membrane</keyword>
<dbReference type="Proteomes" id="UP000320176">
    <property type="component" value="Unassembled WGS sequence"/>
</dbReference>
<dbReference type="EMBL" id="SJPN01000007">
    <property type="protein sequence ID" value="TWT94682.1"/>
    <property type="molecule type" value="Genomic_DNA"/>
</dbReference>
<keyword evidence="1" id="KW-1133">Transmembrane helix</keyword>
<feature type="transmembrane region" description="Helical" evidence="1">
    <location>
        <begin position="69"/>
        <end position="89"/>
    </location>
</feature>
<dbReference type="AlphaFoldDB" id="A0A5C6A443"/>
<evidence type="ECO:0008006" key="4">
    <source>
        <dbReference type="Google" id="ProtNLM"/>
    </source>
</evidence>
<proteinExistence type="predicted"/>
<sequence>MRIPSGSEDRIRCLTCQTLLQIPDRQTNLLPVSGLDHPAEVQPVQNPYATGSTTPEIPNGQPPSVSYCWSLVAFTFVGSTVLTVVVYLLSSQLAVVLAAAVIGIGSVVTIVSAIRIVVLAFKRDVSQGLMCVVFPFYVMKYMFRDWQRTWFTSMFLLCATIAMLGCASGMILGFLVDVVMHH</sequence>
<keyword evidence="3" id="KW-1185">Reference proteome</keyword>
<protein>
    <recommendedName>
        <fullName evidence="4">Transmembrane protein</fullName>
    </recommendedName>
</protein>
<feature type="transmembrane region" description="Helical" evidence="1">
    <location>
        <begin position="155"/>
        <end position="176"/>
    </location>
</feature>
<comment type="caution">
    <text evidence="2">The sequence shown here is derived from an EMBL/GenBank/DDBJ whole genome shotgun (WGS) entry which is preliminary data.</text>
</comment>
<evidence type="ECO:0000313" key="3">
    <source>
        <dbReference type="Proteomes" id="UP000320176"/>
    </source>
</evidence>
<gene>
    <name evidence="2" type="ORF">Pla52n_55070</name>
</gene>
<evidence type="ECO:0000256" key="1">
    <source>
        <dbReference type="SAM" id="Phobius"/>
    </source>
</evidence>
<keyword evidence="1" id="KW-0812">Transmembrane</keyword>
<organism evidence="2 3">
    <name type="scientific">Stieleria varia</name>
    <dbReference type="NCBI Taxonomy" id="2528005"/>
    <lineage>
        <taxon>Bacteria</taxon>
        <taxon>Pseudomonadati</taxon>
        <taxon>Planctomycetota</taxon>
        <taxon>Planctomycetia</taxon>
        <taxon>Pirellulales</taxon>
        <taxon>Pirellulaceae</taxon>
        <taxon>Stieleria</taxon>
    </lineage>
</organism>
<feature type="transmembrane region" description="Helical" evidence="1">
    <location>
        <begin position="96"/>
        <end position="119"/>
    </location>
</feature>
<name>A0A5C6A443_9BACT</name>
<dbReference type="RefSeq" id="WP_197454962.1">
    <property type="nucleotide sequence ID" value="NZ_CP151726.1"/>
</dbReference>
<reference evidence="2 3" key="1">
    <citation type="submission" date="2019-02" db="EMBL/GenBank/DDBJ databases">
        <title>Deep-cultivation of Planctomycetes and their phenomic and genomic characterization uncovers novel biology.</title>
        <authorList>
            <person name="Wiegand S."/>
            <person name="Jogler M."/>
            <person name="Boedeker C."/>
            <person name="Pinto D."/>
            <person name="Vollmers J."/>
            <person name="Rivas-Marin E."/>
            <person name="Kohn T."/>
            <person name="Peeters S.H."/>
            <person name="Heuer A."/>
            <person name="Rast P."/>
            <person name="Oberbeckmann S."/>
            <person name="Bunk B."/>
            <person name="Jeske O."/>
            <person name="Meyerdierks A."/>
            <person name="Storesund J.E."/>
            <person name="Kallscheuer N."/>
            <person name="Luecker S."/>
            <person name="Lage O.M."/>
            <person name="Pohl T."/>
            <person name="Merkel B.J."/>
            <person name="Hornburger P."/>
            <person name="Mueller R.-W."/>
            <person name="Bruemmer F."/>
            <person name="Labrenz M."/>
            <person name="Spormann A.M."/>
            <person name="Op Den Camp H."/>
            <person name="Overmann J."/>
            <person name="Amann R."/>
            <person name="Jetten M.S.M."/>
            <person name="Mascher T."/>
            <person name="Medema M.H."/>
            <person name="Devos D.P."/>
            <person name="Kaster A.-K."/>
            <person name="Ovreas L."/>
            <person name="Rohde M."/>
            <person name="Galperin M.Y."/>
            <person name="Jogler C."/>
        </authorList>
    </citation>
    <scope>NUCLEOTIDE SEQUENCE [LARGE SCALE GENOMIC DNA]</scope>
    <source>
        <strain evidence="2 3">Pla52n</strain>
    </source>
</reference>
<evidence type="ECO:0000313" key="2">
    <source>
        <dbReference type="EMBL" id="TWT94682.1"/>
    </source>
</evidence>